<dbReference type="EMBL" id="CP113088">
    <property type="protein sequence ID" value="WAC02746.1"/>
    <property type="molecule type" value="Genomic_DNA"/>
</dbReference>
<proteinExistence type="predicted"/>
<dbReference type="AlphaFoldDB" id="A0A9E8MXC9"/>
<dbReference type="RefSeq" id="WP_267677344.1">
    <property type="nucleotide sequence ID" value="NZ_CP113088.1"/>
</dbReference>
<dbReference type="KEGG" id="lnu:N7U66_03480"/>
<organism evidence="2 3">
    <name type="scientific">Lacinutrix neustonica</name>
    <dbReference type="NCBI Taxonomy" id="2980107"/>
    <lineage>
        <taxon>Bacteria</taxon>
        <taxon>Pseudomonadati</taxon>
        <taxon>Bacteroidota</taxon>
        <taxon>Flavobacteriia</taxon>
        <taxon>Flavobacteriales</taxon>
        <taxon>Flavobacteriaceae</taxon>
        <taxon>Lacinutrix</taxon>
    </lineage>
</organism>
<evidence type="ECO:0000256" key="1">
    <source>
        <dbReference type="SAM" id="MobiDB-lite"/>
    </source>
</evidence>
<feature type="region of interest" description="Disordered" evidence="1">
    <location>
        <begin position="96"/>
        <end position="115"/>
    </location>
</feature>
<keyword evidence="3" id="KW-1185">Reference proteome</keyword>
<evidence type="ECO:0000313" key="2">
    <source>
        <dbReference type="EMBL" id="WAC02746.1"/>
    </source>
</evidence>
<evidence type="ECO:0000313" key="3">
    <source>
        <dbReference type="Proteomes" id="UP001164705"/>
    </source>
</evidence>
<protein>
    <submittedName>
        <fullName evidence="2">Uncharacterized protein</fullName>
    </submittedName>
</protein>
<name>A0A9E8MXC9_9FLAO</name>
<sequence>MVDPFTGNFTYNLPVVQIPGPDGGGYAMSLSYHSGGSSEEESSWVGHGWTLNPGAINTSVRGNPDSYDNTLIDVYNKTRPNWTMSGLKKTNIEVFSASEDGGSSGGTSAGAEDSDAESGAVYNKSVFGLNFSKYVRYNNYQGISKTSSIGLSKSRC</sequence>
<gene>
    <name evidence="2" type="ORF">N7U66_03480</name>
</gene>
<accession>A0A9E8MXC9</accession>
<dbReference type="Proteomes" id="UP001164705">
    <property type="component" value="Chromosome"/>
</dbReference>
<reference evidence="2" key="1">
    <citation type="submission" date="2022-11" db="EMBL/GenBank/DDBJ databases">
        <title>Lacinutrix neustonica HL-RS19T sp. nov., isolated from the surface microlayer sample of brackish Lake Shihwa.</title>
        <authorList>
            <person name="Choi J.Y."/>
            <person name="Hwang C.Y."/>
        </authorList>
    </citation>
    <scope>NUCLEOTIDE SEQUENCE</scope>
    <source>
        <strain evidence="2">HL-RS19</strain>
    </source>
</reference>